<sequence>MCQIRPHGGISGLQSIAVSTAPSPSPSTSAPEAAPANTRGRVITASMVGTTIEFFDFYAYATAASLVFPALFFPTQTPANQLLSSFAIFGVAFVARPLGSLVFGHFGDRVGRKTTLVASLLVMGIATFLIGVLPTASTPGFTVLAPAILVLLRFCQGIGLGGEWSGAALLATENAPPGKRALYGTFPQLGAPIGFILSNLLFVVLSLQLTDEQFMSWGWRLPFLLSSILVIVGLWVRLKLMESPAFQKVIDEERVAAIPIARVFRTAWKPLILATVAMVATYVLFYLMTAFLMVVGTTEADEGTARAAAEAAGKPFDAAGFAPGLGYDRPQFLTMLIIGVVFFGIFTLVSGPLADRLGRRKLLLTVTAAIGVFGLLIEPMVQAGTVGVMATLILGFTLMGLTFGPMAAFLPEMFASDVRYTGSAVSYNMASVIGAAPAPYAMIALWQLLDGPLWLVGGYLTLAAIITIVALLIGKETREVDYLA</sequence>
<dbReference type="Gene3D" id="1.20.1250.20">
    <property type="entry name" value="MFS general substrate transporter like domains"/>
    <property type="match status" value="2"/>
</dbReference>
<evidence type="ECO:0000313" key="9">
    <source>
        <dbReference type="EMBL" id="MFC5296650.1"/>
    </source>
</evidence>
<evidence type="ECO:0000256" key="5">
    <source>
        <dbReference type="ARBA" id="ARBA00022989"/>
    </source>
</evidence>
<evidence type="ECO:0000256" key="7">
    <source>
        <dbReference type="SAM" id="Phobius"/>
    </source>
</evidence>
<feature type="transmembrane region" description="Helical" evidence="7">
    <location>
        <begin position="181"/>
        <end position="205"/>
    </location>
</feature>
<dbReference type="InterPro" id="IPR011701">
    <property type="entry name" value="MFS"/>
</dbReference>
<gene>
    <name evidence="9" type="ORF">ACFPK8_03940</name>
</gene>
<dbReference type="PANTHER" id="PTHR43045">
    <property type="entry name" value="SHIKIMATE TRANSPORTER"/>
    <property type="match status" value="1"/>
</dbReference>
<dbReference type="Pfam" id="PF07690">
    <property type="entry name" value="MFS_1"/>
    <property type="match status" value="1"/>
</dbReference>
<organism evidence="9 10">
    <name type="scientific">Brachybacterium tyrofermentans</name>
    <dbReference type="NCBI Taxonomy" id="47848"/>
    <lineage>
        <taxon>Bacteria</taxon>
        <taxon>Bacillati</taxon>
        <taxon>Actinomycetota</taxon>
        <taxon>Actinomycetes</taxon>
        <taxon>Micrococcales</taxon>
        <taxon>Dermabacteraceae</taxon>
        <taxon>Brachybacterium</taxon>
    </lineage>
</organism>
<feature type="domain" description="Major facilitator superfamily (MFS) profile" evidence="8">
    <location>
        <begin position="42"/>
        <end position="478"/>
    </location>
</feature>
<dbReference type="EMBL" id="JBHSLN010000012">
    <property type="protein sequence ID" value="MFC5296650.1"/>
    <property type="molecule type" value="Genomic_DNA"/>
</dbReference>
<feature type="transmembrane region" description="Helical" evidence="7">
    <location>
        <begin position="332"/>
        <end position="350"/>
    </location>
</feature>
<keyword evidence="6 7" id="KW-0472">Membrane</keyword>
<evidence type="ECO:0000256" key="1">
    <source>
        <dbReference type="ARBA" id="ARBA00004651"/>
    </source>
</evidence>
<keyword evidence="3" id="KW-1003">Cell membrane</keyword>
<dbReference type="PANTHER" id="PTHR43045:SF2">
    <property type="entry name" value="INNER MEMBRANE METABOLITE TRANSPORT PROTEIN YHJE"/>
    <property type="match status" value="1"/>
</dbReference>
<accession>A0ABW0FEA1</accession>
<dbReference type="PROSITE" id="PS50850">
    <property type="entry name" value="MFS"/>
    <property type="match status" value="1"/>
</dbReference>
<evidence type="ECO:0000256" key="4">
    <source>
        <dbReference type="ARBA" id="ARBA00022692"/>
    </source>
</evidence>
<dbReference type="RefSeq" id="WP_377802323.1">
    <property type="nucleotide sequence ID" value="NZ_BAAAIR010000046.1"/>
</dbReference>
<evidence type="ECO:0000256" key="3">
    <source>
        <dbReference type="ARBA" id="ARBA00022475"/>
    </source>
</evidence>
<proteinExistence type="predicted"/>
<feature type="transmembrane region" description="Helical" evidence="7">
    <location>
        <begin position="362"/>
        <end position="381"/>
    </location>
</feature>
<dbReference type="GeneID" id="303298528"/>
<evidence type="ECO:0000259" key="8">
    <source>
        <dbReference type="PROSITE" id="PS50850"/>
    </source>
</evidence>
<feature type="transmembrane region" description="Helical" evidence="7">
    <location>
        <begin position="271"/>
        <end position="295"/>
    </location>
</feature>
<keyword evidence="10" id="KW-1185">Reference proteome</keyword>
<evidence type="ECO:0000256" key="6">
    <source>
        <dbReference type="ARBA" id="ARBA00023136"/>
    </source>
</evidence>
<feature type="transmembrane region" description="Helical" evidence="7">
    <location>
        <begin position="422"/>
        <end position="446"/>
    </location>
</feature>
<comment type="subcellular location">
    <subcellularLocation>
        <location evidence="1">Cell membrane</location>
        <topology evidence="1">Multi-pass membrane protein</topology>
    </subcellularLocation>
</comment>
<feature type="transmembrane region" description="Helical" evidence="7">
    <location>
        <begin position="115"/>
        <end position="134"/>
    </location>
</feature>
<feature type="transmembrane region" description="Helical" evidence="7">
    <location>
        <begin position="217"/>
        <end position="238"/>
    </location>
</feature>
<comment type="caution">
    <text evidence="9">The sequence shown here is derived from an EMBL/GenBank/DDBJ whole genome shotgun (WGS) entry which is preliminary data.</text>
</comment>
<protein>
    <submittedName>
        <fullName evidence="9">MFS transporter</fullName>
    </submittedName>
</protein>
<dbReference type="PROSITE" id="PS00216">
    <property type="entry name" value="SUGAR_TRANSPORT_1"/>
    <property type="match status" value="1"/>
</dbReference>
<feature type="transmembrane region" description="Helical" evidence="7">
    <location>
        <begin position="82"/>
        <end position="103"/>
    </location>
</feature>
<evidence type="ECO:0000256" key="2">
    <source>
        <dbReference type="ARBA" id="ARBA00022448"/>
    </source>
</evidence>
<keyword evidence="4 7" id="KW-0812">Transmembrane</keyword>
<keyword evidence="2" id="KW-0813">Transport</keyword>
<dbReference type="InterPro" id="IPR036259">
    <property type="entry name" value="MFS_trans_sf"/>
</dbReference>
<feature type="transmembrane region" description="Helical" evidence="7">
    <location>
        <begin position="387"/>
        <end position="410"/>
    </location>
</feature>
<evidence type="ECO:0000313" key="10">
    <source>
        <dbReference type="Proteomes" id="UP001595937"/>
    </source>
</evidence>
<dbReference type="InterPro" id="IPR020846">
    <property type="entry name" value="MFS_dom"/>
</dbReference>
<dbReference type="InterPro" id="IPR005829">
    <property type="entry name" value="Sugar_transporter_CS"/>
</dbReference>
<feature type="transmembrane region" description="Helical" evidence="7">
    <location>
        <begin position="140"/>
        <end position="160"/>
    </location>
</feature>
<dbReference type="SUPFAM" id="SSF103473">
    <property type="entry name" value="MFS general substrate transporter"/>
    <property type="match status" value="1"/>
</dbReference>
<name>A0ABW0FEA1_9MICO</name>
<dbReference type="CDD" id="cd17369">
    <property type="entry name" value="MFS_ShiA_like"/>
    <property type="match status" value="1"/>
</dbReference>
<dbReference type="Proteomes" id="UP001595937">
    <property type="component" value="Unassembled WGS sequence"/>
</dbReference>
<reference evidence="10" key="1">
    <citation type="journal article" date="2019" name="Int. J. Syst. Evol. Microbiol.">
        <title>The Global Catalogue of Microorganisms (GCM) 10K type strain sequencing project: providing services to taxonomists for standard genome sequencing and annotation.</title>
        <authorList>
            <consortium name="The Broad Institute Genomics Platform"/>
            <consortium name="The Broad Institute Genome Sequencing Center for Infectious Disease"/>
            <person name="Wu L."/>
            <person name="Ma J."/>
        </authorList>
    </citation>
    <scope>NUCLEOTIDE SEQUENCE [LARGE SCALE GENOMIC DNA]</scope>
    <source>
        <strain evidence="10">CGMCC 1.16455</strain>
    </source>
</reference>
<feature type="transmembrane region" description="Helical" evidence="7">
    <location>
        <begin position="57"/>
        <end position="76"/>
    </location>
</feature>
<keyword evidence="5 7" id="KW-1133">Transmembrane helix</keyword>
<feature type="transmembrane region" description="Helical" evidence="7">
    <location>
        <begin position="452"/>
        <end position="473"/>
    </location>
</feature>